<gene>
    <name evidence="1" type="ORF">LX69_03481</name>
</gene>
<sequence length="41" mass="4398">MDGDLFMSTAPARLHPKLAHICNVCLFASSDSGLLIHVVNC</sequence>
<keyword evidence="2" id="KW-1185">Reference proteome</keyword>
<organism evidence="1 2">
    <name type="scientific">Breznakibacter xylanolyticus</name>
    <dbReference type="NCBI Taxonomy" id="990"/>
    <lineage>
        <taxon>Bacteria</taxon>
        <taxon>Pseudomonadati</taxon>
        <taxon>Bacteroidota</taxon>
        <taxon>Bacteroidia</taxon>
        <taxon>Marinilabiliales</taxon>
        <taxon>Marinilabiliaceae</taxon>
        <taxon>Breznakibacter</taxon>
    </lineage>
</organism>
<evidence type="ECO:0000313" key="1">
    <source>
        <dbReference type="EMBL" id="PZX09951.1"/>
    </source>
</evidence>
<proteinExistence type="predicted"/>
<dbReference type="EMBL" id="QKZK01000064">
    <property type="protein sequence ID" value="PZX09951.1"/>
    <property type="molecule type" value="Genomic_DNA"/>
</dbReference>
<accession>A0A2W7MR61</accession>
<dbReference type="AlphaFoldDB" id="A0A2W7MR61"/>
<reference evidence="1 2" key="1">
    <citation type="submission" date="2018-06" db="EMBL/GenBank/DDBJ databases">
        <title>Genomic Encyclopedia of Archaeal and Bacterial Type Strains, Phase II (KMG-II): from individual species to whole genera.</title>
        <authorList>
            <person name="Goeker M."/>
        </authorList>
    </citation>
    <scope>NUCLEOTIDE SEQUENCE [LARGE SCALE GENOMIC DNA]</scope>
    <source>
        <strain evidence="1 2">DSM 6779</strain>
    </source>
</reference>
<comment type="caution">
    <text evidence="1">The sequence shown here is derived from an EMBL/GenBank/DDBJ whole genome shotgun (WGS) entry which is preliminary data.</text>
</comment>
<name>A0A2W7MR61_9BACT</name>
<evidence type="ECO:0000313" key="2">
    <source>
        <dbReference type="Proteomes" id="UP000249239"/>
    </source>
</evidence>
<protein>
    <submittedName>
        <fullName evidence="1">Uncharacterized protein</fullName>
    </submittedName>
</protein>
<dbReference type="Proteomes" id="UP000249239">
    <property type="component" value="Unassembled WGS sequence"/>
</dbReference>